<protein>
    <recommendedName>
        <fullName evidence="2">Intracellular proteinase inhibitor BsuPI domain-containing protein</fullName>
    </recommendedName>
</protein>
<dbReference type="AlphaFoldDB" id="A0A7V5RNY2"/>
<organism evidence="1">
    <name type="scientific">Caldithrix abyssi</name>
    <dbReference type="NCBI Taxonomy" id="187145"/>
    <lineage>
        <taxon>Bacteria</taxon>
        <taxon>Pseudomonadati</taxon>
        <taxon>Calditrichota</taxon>
        <taxon>Calditrichia</taxon>
        <taxon>Calditrichales</taxon>
        <taxon>Calditrichaceae</taxon>
        <taxon>Caldithrix</taxon>
    </lineage>
</organism>
<evidence type="ECO:0000313" key="1">
    <source>
        <dbReference type="EMBL" id="HHM01919.1"/>
    </source>
</evidence>
<evidence type="ECO:0008006" key="2">
    <source>
        <dbReference type="Google" id="ProtNLM"/>
    </source>
</evidence>
<sequence>MKYLFTVILLSFLLPGCKKNPIAVSTSLEQVSITTEKDSYSQWDSVNIIIENKSGQDILLGYRCTYNNLEMYFQKQENDKWSKNQWFAYMSLKCMTIIRKINKDNTLQHSLAANEFRTVGKFRLLVPVYFPERDTTLTAFSNTFEIQ</sequence>
<dbReference type="EMBL" id="DRLI01000108">
    <property type="protein sequence ID" value="HHM01919.1"/>
    <property type="molecule type" value="Genomic_DNA"/>
</dbReference>
<gene>
    <name evidence="1" type="ORF">ENJ15_02830</name>
</gene>
<name>A0A7V5RNY2_CALAY</name>
<accession>A0A7V5RNY2</accession>
<reference evidence="1" key="1">
    <citation type="journal article" date="2020" name="mSystems">
        <title>Genome- and Community-Level Interaction Insights into Carbon Utilization and Element Cycling Functions of Hydrothermarchaeota in Hydrothermal Sediment.</title>
        <authorList>
            <person name="Zhou Z."/>
            <person name="Liu Y."/>
            <person name="Xu W."/>
            <person name="Pan J."/>
            <person name="Luo Z.H."/>
            <person name="Li M."/>
        </authorList>
    </citation>
    <scope>NUCLEOTIDE SEQUENCE [LARGE SCALE GENOMIC DNA]</scope>
    <source>
        <strain evidence="1">HyVt-460</strain>
    </source>
</reference>
<comment type="caution">
    <text evidence="1">The sequence shown here is derived from an EMBL/GenBank/DDBJ whole genome shotgun (WGS) entry which is preliminary data.</text>
</comment>
<proteinExistence type="predicted"/>
<dbReference type="Proteomes" id="UP000885771">
    <property type="component" value="Unassembled WGS sequence"/>
</dbReference>